<feature type="region of interest" description="Disordered" evidence="1">
    <location>
        <begin position="99"/>
        <end position="122"/>
    </location>
</feature>
<protein>
    <submittedName>
        <fullName evidence="2">Uncharacterized protein</fullName>
    </submittedName>
</protein>
<evidence type="ECO:0000313" key="2">
    <source>
        <dbReference type="EMBL" id="KAJ7627007.1"/>
    </source>
</evidence>
<comment type="caution">
    <text evidence="2">The sequence shown here is derived from an EMBL/GenBank/DDBJ whole genome shotgun (WGS) entry which is preliminary data.</text>
</comment>
<accession>A0AAD7FM98</accession>
<evidence type="ECO:0000256" key="1">
    <source>
        <dbReference type="SAM" id="MobiDB-lite"/>
    </source>
</evidence>
<evidence type="ECO:0000313" key="3">
    <source>
        <dbReference type="Proteomes" id="UP001221142"/>
    </source>
</evidence>
<proteinExistence type="predicted"/>
<organism evidence="2 3">
    <name type="scientific">Roridomyces roridus</name>
    <dbReference type="NCBI Taxonomy" id="1738132"/>
    <lineage>
        <taxon>Eukaryota</taxon>
        <taxon>Fungi</taxon>
        <taxon>Dikarya</taxon>
        <taxon>Basidiomycota</taxon>
        <taxon>Agaricomycotina</taxon>
        <taxon>Agaricomycetes</taxon>
        <taxon>Agaricomycetidae</taxon>
        <taxon>Agaricales</taxon>
        <taxon>Marasmiineae</taxon>
        <taxon>Mycenaceae</taxon>
        <taxon>Roridomyces</taxon>
    </lineage>
</organism>
<sequence length="122" mass="13532">MDDTNEATQQVEQHRLATQPSAMRRAVPVPLDPLRPAMTQKESRPRSDSDEATTPFPPDIHNSAMDVDEPAEIVENPATQVTMAATEQVRREITVLPPLQLPPFSEDPSLQDLGVIEEPELL</sequence>
<feature type="non-terminal residue" evidence="2">
    <location>
        <position position="1"/>
    </location>
</feature>
<dbReference type="AlphaFoldDB" id="A0AAD7FM98"/>
<feature type="compositionally biased region" description="Polar residues" evidence="1">
    <location>
        <begin position="1"/>
        <end position="21"/>
    </location>
</feature>
<dbReference type="Proteomes" id="UP001221142">
    <property type="component" value="Unassembled WGS sequence"/>
</dbReference>
<feature type="region of interest" description="Disordered" evidence="1">
    <location>
        <begin position="1"/>
        <end position="64"/>
    </location>
</feature>
<gene>
    <name evidence="2" type="ORF">FB45DRAFT_1004625</name>
</gene>
<dbReference type="EMBL" id="JARKIF010000011">
    <property type="protein sequence ID" value="KAJ7627007.1"/>
    <property type="molecule type" value="Genomic_DNA"/>
</dbReference>
<name>A0AAD7FM98_9AGAR</name>
<reference evidence="2" key="1">
    <citation type="submission" date="2023-03" db="EMBL/GenBank/DDBJ databases">
        <title>Massive genome expansion in bonnet fungi (Mycena s.s.) driven by repeated elements and novel gene families across ecological guilds.</title>
        <authorList>
            <consortium name="Lawrence Berkeley National Laboratory"/>
            <person name="Harder C.B."/>
            <person name="Miyauchi S."/>
            <person name="Viragh M."/>
            <person name="Kuo A."/>
            <person name="Thoen E."/>
            <person name="Andreopoulos B."/>
            <person name="Lu D."/>
            <person name="Skrede I."/>
            <person name="Drula E."/>
            <person name="Henrissat B."/>
            <person name="Morin E."/>
            <person name="Kohler A."/>
            <person name="Barry K."/>
            <person name="LaButti K."/>
            <person name="Morin E."/>
            <person name="Salamov A."/>
            <person name="Lipzen A."/>
            <person name="Mereny Z."/>
            <person name="Hegedus B."/>
            <person name="Baldrian P."/>
            <person name="Stursova M."/>
            <person name="Weitz H."/>
            <person name="Taylor A."/>
            <person name="Grigoriev I.V."/>
            <person name="Nagy L.G."/>
            <person name="Martin F."/>
            <person name="Kauserud H."/>
        </authorList>
    </citation>
    <scope>NUCLEOTIDE SEQUENCE</scope>
    <source>
        <strain evidence="2">9284</strain>
    </source>
</reference>
<keyword evidence="3" id="KW-1185">Reference proteome</keyword>